<evidence type="ECO:0000256" key="4">
    <source>
        <dbReference type="ARBA" id="ARBA00022729"/>
    </source>
</evidence>
<name>A0A2T4UKV5_9ACTN</name>
<keyword evidence="12" id="KW-0812">Transmembrane</keyword>
<evidence type="ECO:0000259" key="13">
    <source>
        <dbReference type="PROSITE" id="PS51760"/>
    </source>
</evidence>
<keyword evidence="8 10" id="KW-0624">Polysaccharide degradation</keyword>
<accession>A0A2T4UKV5</accession>
<evidence type="ECO:0000256" key="5">
    <source>
        <dbReference type="ARBA" id="ARBA00022801"/>
    </source>
</evidence>
<organism evidence="14 15">
    <name type="scientific">Paraconexibacter algicola</name>
    <dbReference type="NCBI Taxonomy" id="2133960"/>
    <lineage>
        <taxon>Bacteria</taxon>
        <taxon>Bacillati</taxon>
        <taxon>Actinomycetota</taxon>
        <taxon>Thermoleophilia</taxon>
        <taxon>Solirubrobacterales</taxon>
        <taxon>Paraconexibacteraceae</taxon>
        <taxon>Paraconexibacter</taxon>
    </lineage>
</organism>
<proteinExistence type="inferred from homology"/>
<feature type="compositionally biased region" description="Basic and acidic residues" evidence="11">
    <location>
        <begin position="32"/>
        <end position="46"/>
    </location>
</feature>
<evidence type="ECO:0000256" key="11">
    <source>
        <dbReference type="SAM" id="MobiDB-lite"/>
    </source>
</evidence>
<keyword evidence="3 14" id="KW-0858">Xylan degradation</keyword>
<dbReference type="GO" id="GO:0031176">
    <property type="term" value="F:endo-1,4-beta-xylanase activity"/>
    <property type="evidence" value="ECO:0007669"/>
    <property type="project" value="UniProtKB-EC"/>
</dbReference>
<dbReference type="InterPro" id="IPR044846">
    <property type="entry name" value="GH10"/>
</dbReference>
<evidence type="ECO:0000313" key="14">
    <source>
        <dbReference type="EMBL" id="PTL59850.1"/>
    </source>
</evidence>
<evidence type="ECO:0000256" key="7">
    <source>
        <dbReference type="ARBA" id="ARBA00023295"/>
    </source>
</evidence>
<reference evidence="14 15" key="1">
    <citation type="submission" date="2018-03" db="EMBL/GenBank/DDBJ databases">
        <title>Aquarubrobacter algicola gen. nov., sp. nov., a novel actinobacterium isolated from shallow eutrophic lake during the end of cyanobacterial harmful algal blooms.</title>
        <authorList>
            <person name="Chun S.J."/>
        </authorList>
    </citation>
    <scope>NUCLEOTIDE SEQUENCE [LARGE SCALE GENOMIC DNA]</scope>
    <source>
        <strain evidence="14 15">Seoho-28</strain>
    </source>
</reference>
<dbReference type="Gene3D" id="3.20.20.80">
    <property type="entry name" value="Glycosidases"/>
    <property type="match status" value="1"/>
</dbReference>
<comment type="catalytic activity">
    <reaction evidence="1 10">
        <text>Endohydrolysis of (1-&gt;4)-beta-D-xylosidic linkages in xylans.</text>
        <dbReference type="EC" id="3.2.1.8"/>
    </reaction>
</comment>
<keyword evidence="12" id="KW-0472">Membrane</keyword>
<evidence type="ECO:0000256" key="1">
    <source>
        <dbReference type="ARBA" id="ARBA00000681"/>
    </source>
</evidence>
<comment type="similarity">
    <text evidence="2 10">Belongs to the glycosyl hydrolase 10 (cellulase F) family.</text>
</comment>
<keyword evidence="6 10" id="KW-0119">Carbohydrate metabolism</keyword>
<dbReference type="EMBL" id="PYYB01000001">
    <property type="protein sequence ID" value="PTL59850.1"/>
    <property type="molecule type" value="Genomic_DNA"/>
</dbReference>
<dbReference type="InterPro" id="IPR017853">
    <property type="entry name" value="GH"/>
</dbReference>
<evidence type="ECO:0000256" key="10">
    <source>
        <dbReference type="RuleBase" id="RU361174"/>
    </source>
</evidence>
<keyword evidence="12" id="KW-1133">Transmembrane helix</keyword>
<evidence type="ECO:0000256" key="9">
    <source>
        <dbReference type="PROSITE-ProRule" id="PRU10061"/>
    </source>
</evidence>
<dbReference type="Pfam" id="PF00331">
    <property type="entry name" value="Glyco_hydro_10"/>
    <property type="match status" value="1"/>
</dbReference>
<dbReference type="PANTHER" id="PTHR31490:SF88">
    <property type="entry name" value="BETA-XYLANASE"/>
    <property type="match status" value="1"/>
</dbReference>
<evidence type="ECO:0000313" key="15">
    <source>
        <dbReference type="Proteomes" id="UP000240739"/>
    </source>
</evidence>
<dbReference type="GO" id="GO:0045493">
    <property type="term" value="P:xylan catabolic process"/>
    <property type="evidence" value="ECO:0007669"/>
    <property type="project" value="UniProtKB-KW"/>
</dbReference>
<protein>
    <recommendedName>
        <fullName evidence="10">Beta-xylanase</fullName>
        <ecNumber evidence="10">3.2.1.8</ecNumber>
    </recommendedName>
</protein>
<dbReference type="SUPFAM" id="SSF51445">
    <property type="entry name" value="(Trans)glycosidases"/>
    <property type="match status" value="1"/>
</dbReference>
<dbReference type="Proteomes" id="UP000240739">
    <property type="component" value="Unassembled WGS sequence"/>
</dbReference>
<dbReference type="InterPro" id="IPR031158">
    <property type="entry name" value="GH10_AS"/>
</dbReference>
<gene>
    <name evidence="14" type="ORF">C7Y72_09400</name>
</gene>
<feature type="domain" description="GH10" evidence="13">
    <location>
        <begin position="103"/>
        <end position="399"/>
    </location>
</feature>
<dbReference type="SMART" id="SM00633">
    <property type="entry name" value="Glyco_10"/>
    <property type="match status" value="1"/>
</dbReference>
<dbReference type="PROSITE" id="PS00591">
    <property type="entry name" value="GH10_1"/>
    <property type="match status" value="1"/>
</dbReference>
<dbReference type="InterPro" id="IPR001000">
    <property type="entry name" value="GH10_dom"/>
</dbReference>
<dbReference type="PANTHER" id="PTHR31490">
    <property type="entry name" value="GLYCOSYL HYDROLASE"/>
    <property type="match status" value="1"/>
</dbReference>
<evidence type="ECO:0000256" key="3">
    <source>
        <dbReference type="ARBA" id="ARBA00022651"/>
    </source>
</evidence>
<dbReference type="PRINTS" id="PR00134">
    <property type="entry name" value="GLHYDRLASE10"/>
</dbReference>
<evidence type="ECO:0000256" key="6">
    <source>
        <dbReference type="ARBA" id="ARBA00023277"/>
    </source>
</evidence>
<keyword evidence="7 10" id="KW-0326">Glycosidase</keyword>
<dbReference type="EC" id="3.2.1.8" evidence="10"/>
<evidence type="ECO:0000256" key="8">
    <source>
        <dbReference type="ARBA" id="ARBA00023326"/>
    </source>
</evidence>
<feature type="active site" description="Nucleophile" evidence="9">
    <location>
        <position position="321"/>
    </location>
</feature>
<dbReference type="PROSITE" id="PS51760">
    <property type="entry name" value="GH10_2"/>
    <property type="match status" value="1"/>
</dbReference>
<keyword evidence="15" id="KW-1185">Reference proteome</keyword>
<feature type="region of interest" description="Disordered" evidence="11">
    <location>
        <begin position="1"/>
        <end position="47"/>
    </location>
</feature>
<comment type="caution">
    <text evidence="14">The sequence shown here is derived from an EMBL/GenBank/DDBJ whole genome shotgun (WGS) entry which is preliminary data.</text>
</comment>
<evidence type="ECO:0000256" key="12">
    <source>
        <dbReference type="SAM" id="Phobius"/>
    </source>
</evidence>
<evidence type="ECO:0000256" key="2">
    <source>
        <dbReference type="ARBA" id="ARBA00007495"/>
    </source>
</evidence>
<keyword evidence="5 10" id="KW-0378">Hydrolase</keyword>
<sequence length="405" mass="44987">MAGVRPLRPGLRRPGPPRLPLPRALVPVAGPHDPRQDDPRGPEPPRRVLTRRRVLTVLLLGGILLGALLVAALVRESNVGGEPNGPVPLRELAARDGRDVGTAVPGPALKNYAGYREELAREFSTLTPENAMKWDAIEPERGTLNWTDADAAVDFARRHDMAVRGHTLIWHNQIPRWLTDGGFSREQLDGIVREHVRRTVGRYRGRVFEWDVLNELTADDGSGYRRSLWSDTLGPDFPARVLRWAREADPDAKLYWNEIAADGISAKSDRFYAFAKALKAAGAPLDGVGFQAHFNLDGVPKGFEENLRRFSDLGLDVRVTELDVALQLPADDTARARQADIYAQVVRACRRVDRCKGITVWGFTDRFSWIPETQPGFGDATLLDRELEPKPAYRAFAAALQAPTP</sequence>
<feature type="compositionally biased region" description="Low complexity" evidence="11">
    <location>
        <begin position="21"/>
        <end position="31"/>
    </location>
</feature>
<feature type="transmembrane region" description="Helical" evidence="12">
    <location>
        <begin position="54"/>
        <end position="74"/>
    </location>
</feature>
<dbReference type="AlphaFoldDB" id="A0A2T4UKV5"/>
<feature type="compositionally biased region" description="Low complexity" evidence="11">
    <location>
        <begin position="1"/>
        <end position="13"/>
    </location>
</feature>
<keyword evidence="4" id="KW-0732">Signal</keyword>